<organism evidence="2">
    <name type="scientific">Clostridium botulinum (strain Eklund 17B / Type B)</name>
    <dbReference type="NCBI Taxonomy" id="935198"/>
    <lineage>
        <taxon>Bacteria</taxon>
        <taxon>Bacillati</taxon>
        <taxon>Bacillota</taxon>
        <taxon>Clostridia</taxon>
        <taxon>Eubacteriales</taxon>
        <taxon>Clostridiaceae</taxon>
        <taxon>Clostridium</taxon>
    </lineage>
</organism>
<dbReference type="HOGENOM" id="CLU_210169_0_0_9"/>
<dbReference type="EMBL" id="CP001056">
    <property type="protein sequence ID" value="ACD24491.1"/>
    <property type="molecule type" value="Genomic_DNA"/>
</dbReference>
<evidence type="ECO:0000313" key="2">
    <source>
        <dbReference type="EMBL" id="ACD24491.1"/>
    </source>
</evidence>
<name>B2TKQ4_CLOBB</name>
<sequence>MSVLFTIINILLIVFIGIGIFKCVKWLRNFANKVENLDKKIDDVLKKL</sequence>
<dbReference type="AlphaFoldDB" id="B2TKQ4"/>
<keyword evidence="1" id="KW-0472">Membrane</keyword>
<dbReference type="KEGG" id="cbk:CLL_A0656"/>
<reference evidence="2" key="1">
    <citation type="submission" date="2009-06" db="EMBL/GenBank/DDBJ databases">
        <authorList>
            <consortium name="US DOE Joint Genome Institute (JGI-PGF)"/>
            <person name="Lucas S."/>
            <person name="Copeland A."/>
            <person name="Lapidus A."/>
            <person name="Glavina del Rio T."/>
            <person name="Dalin E."/>
            <person name="Tice H."/>
            <person name="Bruce D."/>
            <person name="Goodwin L."/>
            <person name="Pitluck S."/>
            <person name="Kyrpides N."/>
            <person name="Mavromatis K."/>
            <person name="Ivanova N."/>
            <person name="Saunders E."/>
            <person name="Brettin T."/>
            <person name="Detter J.C."/>
            <person name="Han C."/>
            <person name="Larimer F."/>
            <person name="Land M."/>
            <person name="Hauser L."/>
            <person name="Markowitz V."/>
            <person name="Cheng J.-F."/>
            <person name="Hugenholtz P."/>
            <person name="Woyke T."/>
            <person name="Wu D."/>
            <person name="Gronow S."/>
            <person name="Klenk H.-P."/>
            <person name="Eisen J.A."/>
        </authorList>
    </citation>
    <scope>NUCLEOTIDE SEQUENCE</scope>
    <source>
        <strain evidence="2">Eklund 17B</strain>
    </source>
</reference>
<feature type="transmembrane region" description="Helical" evidence="1">
    <location>
        <begin position="6"/>
        <end position="24"/>
    </location>
</feature>
<dbReference type="PATRIC" id="fig|935198.13.peg.603"/>
<protein>
    <submittedName>
        <fullName evidence="2">Uncharacterized protein</fullName>
    </submittedName>
</protein>
<accession>B2TKQ4</accession>
<proteinExistence type="predicted"/>
<gene>
    <name evidence="2" type="ordered locus">CLL_A0656</name>
</gene>
<accession>U4PCU2</accession>
<keyword evidence="1" id="KW-1133">Transmembrane helix</keyword>
<evidence type="ECO:0000256" key="1">
    <source>
        <dbReference type="SAM" id="Phobius"/>
    </source>
</evidence>
<reference evidence="2" key="2">
    <citation type="submission" date="2009-08" db="EMBL/GenBank/DDBJ databases">
        <authorList>
            <person name="Shrivastava S."/>
            <person name="Brinkac L.M."/>
            <person name="Dodson R.J."/>
            <person name="Harkins D.M."/>
            <person name="Durkin A.S."/>
            <person name="Sutton G."/>
        </authorList>
    </citation>
    <scope>NUCLEOTIDE SEQUENCE</scope>
    <source>
        <strain evidence="2">Eklund 17B</strain>
    </source>
</reference>
<keyword evidence="1" id="KW-0812">Transmembrane</keyword>